<dbReference type="NCBIfam" id="TIGR00215">
    <property type="entry name" value="lpxB"/>
    <property type="match status" value="1"/>
</dbReference>
<comment type="catalytic activity">
    <reaction evidence="9 10">
        <text>a lipid X + a UDP-2-N,3-O-bis[(3R)-3-hydroxyacyl]-alpha-D-glucosamine = a lipid A disaccharide + UDP + H(+)</text>
        <dbReference type="Rhea" id="RHEA:67828"/>
        <dbReference type="ChEBI" id="CHEBI:15378"/>
        <dbReference type="ChEBI" id="CHEBI:58223"/>
        <dbReference type="ChEBI" id="CHEBI:137748"/>
        <dbReference type="ChEBI" id="CHEBI:176338"/>
        <dbReference type="ChEBI" id="CHEBI:176343"/>
        <dbReference type="EC" id="2.4.1.182"/>
    </reaction>
</comment>
<dbReference type="Pfam" id="PF00535">
    <property type="entry name" value="Glycos_transf_2"/>
    <property type="match status" value="1"/>
</dbReference>
<evidence type="ECO:0000256" key="4">
    <source>
        <dbReference type="ARBA" id="ARBA00022516"/>
    </source>
</evidence>
<dbReference type="CDD" id="cd06442">
    <property type="entry name" value="DPM1_like"/>
    <property type="match status" value="1"/>
</dbReference>
<dbReference type="InterPro" id="IPR039528">
    <property type="entry name" value="DPM1-like"/>
</dbReference>
<protein>
    <recommendedName>
        <fullName evidence="3 10">Lipid-A-disaccharide synthase</fullName>
        <ecNumber evidence="2 10">2.4.1.182</ecNumber>
    </recommendedName>
</protein>
<comment type="function">
    <text evidence="1 10">Condensation of UDP-2,3-diacylglucosamine and 2,3-diacylglucosamine-1-phosphate to form lipid A disaccharide, a precursor of lipid A, a phosphorylated glycolipid that anchors the lipopolysaccharide to the outer membrane of the cell.</text>
</comment>
<evidence type="ECO:0000256" key="5">
    <source>
        <dbReference type="ARBA" id="ARBA00022556"/>
    </source>
</evidence>
<dbReference type="UniPathway" id="UPA00973"/>
<dbReference type="GO" id="GO:0016020">
    <property type="term" value="C:membrane"/>
    <property type="evidence" value="ECO:0007669"/>
    <property type="project" value="GOC"/>
</dbReference>
<proteinExistence type="inferred from homology"/>
<comment type="caution">
    <text evidence="12">The sequence shown here is derived from an EMBL/GenBank/DDBJ whole genome shotgun (WGS) entry which is preliminary data.</text>
</comment>
<evidence type="ECO:0000256" key="7">
    <source>
        <dbReference type="ARBA" id="ARBA00022679"/>
    </source>
</evidence>
<keyword evidence="8 10" id="KW-0443">Lipid metabolism</keyword>
<dbReference type="InterPro" id="IPR003835">
    <property type="entry name" value="Glyco_trans_19"/>
</dbReference>
<organism evidence="12 13">
    <name type="scientific">Myxococcus fulvus</name>
    <dbReference type="NCBI Taxonomy" id="33"/>
    <lineage>
        <taxon>Bacteria</taxon>
        <taxon>Pseudomonadati</taxon>
        <taxon>Myxococcota</taxon>
        <taxon>Myxococcia</taxon>
        <taxon>Myxococcales</taxon>
        <taxon>Cystobacterineae</taxon>
        <taxon>Myxococcaceae</taxon>
        <taxon>Myxococcus</taxon>
    </lineage>
</organism>
<evidence type="ECO:0000256" key="10">
    <source>
        <dbReference type="HAMAP-Rule" id="MF_00392"/>
    </source>
</evidence>
<keyword evidence="7 10" id="KW-0808">Transferase</keyword>
<evidence type="ECO:0000313" key="13">
    <source>
        <dbReference type="Proteomes" id="UP000321514"/>
    </source>
</evidence>
<dbReference type="EMBL" id="BJXR01000027">
    <property type="protein sequence ID" value="GEN07989.1"/>
    <property type="molecule type" value="Genomic_DNA"/>
</dbReference>
<dbReference type="EC" id="2.4.1.182" evidence="2 10"/>
<gene>
    <name evidence="10" type="primary">lpxB</name>
    <name evidence="12" type="ORF">MFU01_30260</name>
</gene>
<dbReference type="STRING" id="1334629.MFUL124B02_28430"/>
<dbReference type="SUPFAM" id="SSF53448">
    <property type="entry name" value="Nucleotide-diphospho-sugar transferases"/>
    <property type="match status" value="1"/>
</dbReference>
<comment type="pathway">
    <text evidence="10">Bacterial outer membrane biogenesis; LPS lipid A biosynthesis.</text>
</comment>
<evidence type="ECO:0000256" key="8">
    <source>
        <dbReference type="ARBA" id="ARBA00023098"/>
    </source>
</evidence>
<dbReference type="SUPFAM" id="SSF53756">
    <property type="entry name" value="UDP-Glycosyltransferase/glycogen phosphorylase"/>
    <property type="match status" value="1"/>
</dbReference>
<evidence type="ECO:0000256" key="9">
    <source>
        <dbReference type="ARBA" id="ARBA00048975"/>
    </source>
</evidence>
<evidence type="ECO:0000313" key="12">
    <source>
        <dbReference type="EMBL" id="GEN07989.1"/>
    </source>
</evidence>
<keyword evidence="6 10" id="KW-0328">Glycosyltransferase</keyword>
<sequence length="624" mass="68162">MTPPPRILVVAGEASGDAHAAELVAALQARRPDLTFFGMGGSRLAARGVELLFDAREVSVMGITEVLPRIPRILQIMKGLANAAAERRPDVAILVDIPDFNLRLAEKLKAQGIPVAYYISPMIWAWRRGRVRTIKRLVDRMLCILPFEEDFYREAGVAARYVGSPVVEQVPAPDSPTAFRERLGLAKEAPTLALLPGSRMSEIRRLLPSMVDAARRLSAERPGLQVVVPVAPTIPREEVLSRFEGSGLTPVLVDGQAPEVVGASDAAVVASGTAVLEAGLMQRPLVVIYRVSLISYWVGRLMLKVAFVSLVNLLAGRRVVPELLQGEMTPERIADEVRKVWLPGAARDEMLQGLGEVRGRLGEAGAATRAAETVMELLPPRANLGYVGPAMNPALVCIPTYNERENIEAITLAVLKADPRVDILIVDDNSPDGTGHIADQLAAKEPRVRVLHREKKEGLGRAYLAAFRWALAEGYTYILEMDADFSHDPRYLPGLMDAAEAGADLVLGSRYVTGGGTVNWGVGRQVISRGGSLYARTILGVGVQDLTGGFKCFHRRVLETLDLDAVHSTGYAFQIELTYRTLKNGFTVREVPIIFEDRRVGHSKMSKKIFAEALTMVWKLRLTV</sequence>
<dbReference type="PANTHER" id="PTHR30372">
    <property type="entry name" value="LIPID-A-DISACCHARIDE SYNTHASE"/>
    <property type="match status" value="1"/>
</dbReference>
<dbReference type="FunFam" id="3.90.550.10:FF:000122">
    <property type="entry name" value="Dolichol-phosphate mannosyltransferase subunit 1"/>
    <property type="match status" value="1"/>
</dbReference>
<dbReference type="GO" id="GO:0004582">
    <property type="term" value="F:dolichyl-phosphate beta-D-mannosyltransferase activity"/>
    <property type="evidence" value="ECO:0007669"/>
    <property type="project" value="InterPro"/>
</dbReference>
<reference evidence="12 13" key="1">
    <citation type="submission" date="2019-07" db="EMBL/GenBank/DDBJ databases">
        <title>Whole genome shotgun sequence of Myxococcus fulvus NBRC 100333.</title>
        <authorList>
            <person name="Hosoyama A."/>
            <person name="Uohara A."/>
            <person name="Ohji S."/>
            <person name="Ichikawa N."/>
        </authorList>
    </citation>
    <scope>NUCLEOTIDE SEQUENCE [LARGE SCALE GENOMIC DNA]</scope>
    <source>
        <strain evidence="12 13">NBRC 100333</strain>
    </source>
</reference>
<evidence type="ECO:0000259" key="11">
    <source>
        <dbReference type="Pfam" id="PF00535"/>
    </source>
</evidence>
<dbReference type="GO" id="GO:0005543">
    <property type="term" value="F:phospholipid binding"/>
    <property type="evidence" value="ECO:0007669"/>
    <property type="project" value="TreeGrafter"/>
</dbReference>
<evidence type="ECO:0000256" key="2">
    <source>
        <dbReference type="ARBA" id="ARBA00012687"/>
    </source>
</evidence>
<dbReference type="HAMAP" id="MF_00392">
    <property type="entry name" value="LpxB"/>
    <property type="match status" value="1"/>
</dbReference>
<keyword evidence="4 10" id="KW-0444">Lipid biosynthesis</keyword>
<comment type="similarity">
    <text evidence="10">Belongs to the LpxB family.</text>
</comment>
<dbReference type="AlphaFoldDB" id="A0A511T1F8"/>
<dbReference type="InterPro" id="IPR001173">
    <property type="entry name" value="Glyco_trans_2-like"/>
</dbReference>
<name>A0A511T1F8_MYXFU</name>
<evidence type="ECO:0000256" key="1">
    <source>
        <dbReference type="ARBA" id="ARBA00002056"/>
    </source>
</evidence>
<dbReference type="GO" id="GO:0009245">
    <property type="term" value="P:lipid A biosynthetic process"/>
    <property type="evidence" value="ECO:0007669"/>
    <property type="project" value="UniProtKB-UniRule"/>
</dbReference>
<dbReference type="GO" id="GO:0008915">
    <property type="term" value="F:lipid-A-disaccharide synthase activity"/>
    <property type="evidence" value="ECO:0007669"/>
    <property type="project" value="UniProtKB-UniRule"/>
</dbReference>
<dbReference type="Gene3D" id="3.90.550.10">
    <property type="entry name" value="Spore Coat Polysaccharide Biosynthesis Protein SpsA, Chain A"/>
    <property type="match status" value="1"/>
</dbReference>
<dbReference type="InterPro" id="IPR029044">
    <property type="entry name" value="Nucleotide-diphossugar_trans"/>
</dbReference>
<dbReference type="Proteomes" id="UP000321514">
    <property type="component" value="Unassembled WGS sequence"/>
</dbReference>
<dbReference type="PANTHER" id="PTHR30372:SF4">
    <property type="entry name" value="LIPID-A-DISACCHARIDE SYNTHASE, MITOCHONDRIAL-RELATED"/>
    <property type="match status" value="1"/>
</dbReference>
<dbReference type="Pfam" id="PF02684">
    <property type="entry name" value="LpxB"/>
    <property type="match status" value="1"/>
</dbReference>
<accession>A0A511T1F8</accession>
<evidence type="ECO:0000256" key="3">
    <source>
        <dbReference type="ARBA" id="ARBA00020902"/>
    </source>
</evidence>
<keyword evidence="5 10" id="KW-0441">Lipid A biosynthesis</keyword>
<feature type="domain" description="Glycosyltransferase 2-like" evidence="11">
    <location>
        <begin position="396"/>
        <end position="560"/>
    </location>
</feature>
<evidence type="ECO:0000256" key="6">
    <source>
        <dbReference type="ARBA" id="ARBA00022676"/>
    </source>
</evidence>